<dbReference type="Pfam" id="PF13966">
    <property type="entry name" value="zf-RVT"/>
    <property type="match status" value="1"/>
</dbReference>
<reference evidence="2" key="2">
    <citation type="submission" date="2015-06" db="UniProtKB">
        <authorList>
            <consortium name="EnsemblPlants"/>
        </authorList>
    </citation>
    <scope>IDENTIFICATION</scope>
    <source>
        <strain evidence="2">DM1-3 516 R44</strain>
    </source>
</reference>
<name>M1D7D6_SOLTU</name>
<dbReference type="AlphaFoldDB" id="M1D7D6"/>
<protein>
    <submittedName>
        <fullName evidence="2">RNase H family protein</fullName>
    </submittedName>
</protein>
<accession>M1D7D6</accession>
<evidence type="ECO:0000313" key="2">
    <source>
        <dbReference type="EnsemblPlants" id="PGSC0003DMT400083937"/>
    </source>
</evidence>
<evidence type="ECO:0000259" key="1">
    <source>
        <dbReference type="Pfam" id="PF13966"/>
    </source>
</evidence>
<dbReference type="Proteomes" id="UP000011115">
    <property type="component" value="Unassembled WGS sequence"/>
</dbReference>
<dbReference type="InterPro" id="IPR026960">
    <property type="entry name" value="RVT-Znf"/>
</dbReference>
<feature type="domain" description="Reverse transcriptase zinc-binding" evidence="1">
    <location>
        <begin position="39"/>
        <end position="122"/>
    </location>
</feature>
<keyword evidence="3" id="KW-1185">Reference proteome</keyword>
<sequence length="123" mass="13952">MNDLLPPDVVENVRLCMGHVRQSNQVDNPWCLRTSSGKFTVKSAWEIIRNRAAPEDAFKHIWVKGLPFKISFFGWRVWTAKVPVAPVLATWNPNISQRCTCCSDPTRETIEHLFLQGSLASSV</sequence>
<organism evidence="2 3">
    <name type="scientific">Solanum tuberosum</name>
    <name type="common">Potato</name>
    <dbReference type="NCBI Taxonomy" id="4113"/>
    <lineage>
        <taxon>Eukaryota</taxon>
        <taxon>Viridiplantae</taxon>
        <taxon>Streptophyta</taxon>
        <taxon>Embryophyta</taxon>
        <taxon>Tracheophyta</taxon>
        <taxon>Spermatophyta</taxon>
        <taxon>Magnoliopsida</taxon>
        <taxon>eudicotyledons</taxon>
        <taxon>Gunneridae</taxon>
        <taxon>Pentapetalae</taxon>
        <taxon>asterids</taxon>
        <taxon>lamiids</taxon>
        <taxon>Solanales</taxon>
        <taxon>Solanaceae</taxon>
        <taxon>Solanoideae</taxon>
        <taxon>Solaneae</taxon>
        <taxon>Solanum</taxon>
    </lineage>
</organism>
<reference evidence="3" key="1">
    <citation type="journal article" date="2011" name="Nature">
        <title>Genome sequence and analysis of the tuber crop potato.</title>
        <authorList>
            <consortium name="The Potato Genome Sequencing Consortium"/>
        </authorList>
    </citation>
    <scope>NUCLEOTIDE SEQUENCE [LARGE SCALE GENOMIC DNA]</scope>
    <source>
        <strain evidence="3">cv. DM1-3 516 R44</strain>
    </source>
</reference>
<dbReference type="eggNOG" id="ENOG502T21V">
    <property type="taxonomic scope" value="Eukaryota"/>
</dbReference>
<dbReference type="InParanoid" id="M1D7D6"/>
<dbReference type="OrthoDB" id="913477at2759"/>
<dbReference type="HOGENOM" id="CLU_2053814_0_0_1"/>
<dbReference type="OMA" id="PNISQRC"/>
<evidence type="ECO:0000313" key="3">
    <source>
        <dbReference type="Proteomes" id="UP000011115"/>
    </source>
</evidence>
<dbReference type="Gramene" id="PGSC0003DMT400083937">
    <property type="protein sequence ID" value="PGSC0003DMT400083937"/>
    <property type="gene ID" value="PGSC0003DMG400033664"/>
</dbReference>
<proteinExistence type="predicted"/>
<dbReference type="PaxDb" id="4113-PGSC0003DMT400083937"/>
<dbReference type="EnsemblPlants" id="PGSC0003DMT400083937">
    <property type="protein sequence ID" value="PGSC0003DMT400083937"/>
    <property type="gene ID" value="PGSC0003DMG400033664"/>
</dbReference>